<dbReference type="AlphaFoldDB" id="A0A0E9PWK6"/>
<proteinExistence type="predicted"/>
<evidence type="ECO:0000313" key="1">
    <source>
        <dbReference type="EMBL" id="JAH08475.1"/>
    </source>
</evidence>
<sequence length="24" mass="2609">MENKVNRPLQKFIDALTAVGPLGP</sequence>
<dbReference type="EMBL" id="GBXM01100102">
    <property type="protein sequence ID" value="JAH08475.1"/>
    <property type="molecule type" value="Transcribed_RNA"/>
</dbReference>
<organism evidence="1">
    <name type="scientific">Anguilla anguilla</name>
    <name type="common">European freshwater eel</name>
    <name type="synonym">Muraena anguilla</name>
    <dbReference type="NCBI Taxonomy" id="7936"/>
    <lineage>
        <taxon>Eukaryota</taxon>
        <taxon>Metazoa</taxon>
        <taxon>Chordata</taxon>
        <taxon>Craniata</taxon>
        <taxon>Vertebrata</taxon>
        <taxon>Euteleostomi</taxon>
        <taxon>Actinopterygii</taxon>
        <taxon>Neopterygii</taxon>
        <taxon>Teleostei</taxon>
        <taxon>Anguilliformes</taxon>
        <taxon>Anguillidae</taxon>
        <taxon>Anguilla</taxon>
    </lineage>
</organism>
<reference evidence="1" key="2">
    <citation type="journal article" date="2015" name="Fish Shellfish Immunol.">
        <title>Early steps in the European eel (Anguilla anguilla)-Vibrio vulnificus interaction in the gills: Role of the RtxA13 toxin.</title>
        <authorList>
            <person name="Callol A."/>
            <person name="Pajuelo D."/>
            <person name="Ebbesson L."/>
            <person name="Teles M."/>
            <person name="MacKenzie S."/>
            <person name="Amaro C."/>
        </authorList>
    </citation>
    <scope>NUCLEOTIDE SEQUENCE</scope>
</reference>
<protein>
    <submittedName>
        <fullName evidence="1">Uncharacterized protein</fullName>
    </submittedName>
</protein>
<reference evidence="1" key="1">
    <citation type="submission" date="2014-11" db="EMBL/GenBank/DDBJ databases">
        <authorList>
            <person name="Amaro Gonzalez C."/>
        </authorList>
    </citation>
    <scope>NUCLEOTIDE SEQUENCE</scope>
</reference>
<name>A0A0E9PWK6_ANGAN</name>
<accession>A0A0E9PWK6</accession>